<feature type="transmembrane region" description="Helical" evidence="1">
    <location>
        <begin position="42"/>
        <end position="63"/>
    </location>
</feature>
<reference evidence="2 3" key="1">
    <citation type="submission" date="2017-06" db="EMBL/GenBank/DDBJ databases">
        <title>Ant-infecting Ophiocordyceps genomes reveal a high diversity of potential behavioral manipulation genes and a possible major role for enterotoxins.</title>
        <authorList>
            <person name="De Bekker C."/>
            <person name="Evans H.C."/>
            <person name="Brachmann A."/>
            <person name="Hughes D.P."/>
        </authorList>
    </citation>
    <scope>NUCLEOTIDE SEQUENCE [LARGE SCALE GENOMIC DNA]</scope>
    <source>
        <strain evidence="2 3">1348a</strain>
    </source>
</reference>
<feature type="transmembrane region" description="Helical" evidence="1">
    <location>
        <begin position="176"/>
        <end position="198"/>
    </location>
</feature>
<name>A0A2C5YSL8_9HYPO</name>
<proteinExistence type="predicted"/>
<dbReference type="GO" id="GO:0016020">
    <property type="term" value="C:membrane"/>
    <property type="evidence" value="ECO:0007669"/>
    <property type="project" value="TreeGrafter"/>
</dbReference>
<dbReference type="PANTHER" id="PTHR41807:SF1">
    <property type="entry name" value="GLUTATHIONE TRANSFERASE 3"/>
    <property type="match status" value="1"/>
</dbReference>
<dbReference type="PANTHER" id="PTHR41807">
    <property type="entry name" value="GLUTATHIONE TRANSFERASE 3"/>
    <property type="match status" value="1"/>
</dbReference>
<dbReference type="OrthoDB" id="4034134at2759"/>
<gene>
    <name evidence="2" type="ORF">CDD82_6959</name>
</gene>
<sequence length="204" mass="22427">MFPASPRDVARAASHSTSLMRIRVAAVIQPQRLAAYASAARVALSSVNALITLTTLLDVYFLLPALLPSTHVRFLHLPLRGTCDLRLPQMFLILSSTFWSRLLPWLVTAVILPCFSGYFFNLSRARHTSIYLARPAYTIDPLSFSVAKALVSYLVYARGLSIYHLPTPESVAFINAALYAGWSGTLTVSAITGLMGIYDAVLHR</sequence>
<organism evidence="2 3">
    <name type="scientific">Ophiocordyceps australis</name>
    <dbReference type="NCBI Taxonomy" id="1399860"/>
    <lineage>
        <taxon>Eukaryota</taxon>
        <taxon>Fungi</taxon>
        <taxon>Dikarya</taxon>
        <taxon>Ascomycota</taxon>
        <taxon>Pezizomycotina</taxon>
        <taxon>Sordariomycetes</taxon>
        <taxon>Hypocreomycetidae</taxon>
        <taxon>Hypocreales</taxon>
        <taxon>Ophiocordycipitaceae</taxon>
        <taxon>Ophiocordyceps</taxon>
    </lineage>
</organism>
<keyword evidence="1" id="KW-1133">Transmembrane helix</keyword>
<keyword evidence="1" id="KW-0472">Membrane</keyword>
<evidence type="ECO:0000313" key="2">
    <source>
        <dbReference type="EMBL" id="PHH70726.1"/>
    </source>
</evidence>
<feature type="transmembrane region" description="Helical" evidence="1">
    <location>
        <begin position="135"/>
        <end position="156"/>
    </location>
</feature>
<comment type="caution">
    <text evidence="2">The sequence shown here is derived from an EMBL/GenBank/DDBJ whole genome shotgun (WGS) entry which is preliminary data.</text>
</comment>
<evidence type="ECO:0000256" key="1">
    <source>
        <dbReference type="SAM" id="Phobius"/>
    </source>
</evidence>
<dbReference type="Proteomes" id="UP000224854">
    <property type="component" value="Unassembled WGS sequence"/>
</dbReference>
<evidence type="ECO:0000313" key="3">
    <source>
        <dbReference type="Proteomes" id="UP000224854"/>
    </source>
</evidence>
<protein>
    <submittedName>
        <fullName evidence="2">Uncharacterized protein</fullName>
    </submittedName>
</protein>
<dbReference type="AlphaFoldDB" id="A0A2C5YSL8"/>
<dbReference type="InterPro" id="IPR038872">
    <property type="entry name" value="Put_GTT3"/>
</dbReference>
<feature type="transmembrane region" description="Helical" evidence="1">
    <location>
        <begin position="102"/>
        <end position="123"/>
    </location>
</feature>
<keyword evidence="3" id="KW-1185">Reference proteome</keyword>
<keyword evidence="1" id="KW-0812">Transmembrane</keyword>
<accession>A0A2C5YSL8</accession>
<dbReference type="EMBL" id="NJEU01000763">
    <property type="protein sequence ID" value="PHH70726.1"/>
    <property type="molecule type" value="Genomic_DNA"/>
</dbReference>